<dbReference type="SUPFAM" id="SSF46938">
    <property type="entry name" value="CRAL/TRIO N-terminal domain"/>
    <property type="match status" value="1"/>
</dbReference>
<name>A0ABM1I6H7_POLDO</name>
<dbReference type="RefSeq" id="XP_015175814.1">
    <property type="nucleotide sequence ID" value="XM_015320328.1"/>
</dbReference>
<reference evidence="3" key="1">
    <citation type="submission" date="2025-08" db="UniProtKB">
        <authorList>
            <consortium name="RefSeq"/>
        </authorList>
    </citation>
    <scope>IDENTIFICATION</scope>
    <source>
        <tissue evidence="3">Whole body</tissue>
    </source>
</reference>
<dbReference type="SMART" id="SM00516">
    <property type="entry name" value="SEC14"/>
    <property type="match status" value="1"/>
</dbReference>
<dbReference type="CDD" id="cd00170">
    <property type="entry name" value="SEC14"/>
    <property type="match status" value="1"/>
</dbReference>
<evidence type="ECO:0000313" key="3">
    <source>
        <dbReference type="RefSeq" id="XP_015175814.1"/>
    </source>
</evidence>
<dbReference type="SUPFAM" id="SSF52087">
    <property type="entry name" value="CRAL/TRIO domain"/>
    <property type="match status" value="1"/>
</dbReference>
<proteinExistence type="predicted"/>
<dbReference type="PROSITE" id="PS50191">
    <property type="entry name" value="CRAL_TRIO"/>
    <property type="match status" value="1"/>
</dbReference>
<sequence>MTRYGRERGVYIRLVTRGSILFKVDRNVSSTGTVSRLIIKSKKIKKMTLLPPTVEQQKRINEEIPTDPEMVKRDIIALREWLSKQLHLPNHMDDTRLKHFLFGCKNSVERCKQILEKYFSVRTALPELFTIRDPLSQEIQDCCETMQYFVLPSLTKEGYRVTVFRLVDTDVDKFTIQAIAKRILMVQDIRIVEEPCSSNVMIIDFEGFTAVHIAKCSPTQTIVRRAMLAIQDSMPMRLYMIHFLHAPNFIANVLNLFYPLLKTKLVEKFRIHSGGGEELYSYMDQEILPNEWGGKAGTFAELNDAWKKKIERNRDWLLREEKLSRTDESLRLPDTKPGFFLELNGVQGSFRKLNID</sequence>
<dbReference type="Gene3D" id="3.40.525.10">
    <property type="entry name" value="CRAL-TRIO lipid binding domain"/>
    <property type="match status" value="1"/>
</dbReference>
<evidence type="ECO:0000259" key="1">
    <source>
        <dbReference type="PROSITE" id="PS50191"/>
    </source>
</evidence>
<gene>
    <name evidence="3" type="primary">LOC107066073</name>
</gene>
<dbReference type="Gene3D" id="1.10.8.20">
    <property type="entry name" value="N-terminal domain of phosphatidylinositol transfer protein sec14p"/>
    <property type="match status" value="1"/>
</dbReference>
<dbReference type="PANTHER" id="PTHR10174:SF224">
    <property type="entry name" value="RETINOL-BINDING PROTEIN PINTA"/>
    <property type="match status" value="1"/>
</dbReference>
<organism evidence="2 3">
    <name type="scientific">Polistes dominula</name>
    <name type="common">European paper wasp</name>
    <name type="synonym">Vespa dominula</name>
    <dbReference type="NCBI Taxonomy" id="743375"/>
    <lineage>
        <taxon>Eukaryota</taxon>
        <taxon>Metazoa</taxon>
        <taxon>Ecdysozoa</taxon>
        <taxon>Arthropoda</taxon>
        <taxon>Hexapoda</taxon>
        <taxon>Insecta</taxon>
        <taxon>Pterygota</taxon>
        <taxon>Neoptera</taxon>
        <taxon>Endopterygota</taxon>
        <taxon>Hymenoptera</taxon>
        <taxon>Apocrita</taxon>
        <taxon>Aculeata</taxon>
        <taxon>Vespoidea</taxon>
        <taxon>Vespidae</taxon>
        <taxon>Polistinae</taxon>
        <taxon>Polistini</taxon>
        <taxon>Polistes</taxon>
    </lineage>
</organism>
<dbReference type="GeneID" id="107066073"/>
<dbReference type="InterPro" id="IPR036273">
    <property type="entry name" value="CRAL/TRIO_N_dom_sf"/>
</dbReference>
<dbReference type="Proteomes" id="UP000694924">
    <property type="component" value="Unplaced"/>
</dbReference>
<dbReference type="InterPro" id="IPR036865">
    <property type="entry name" value="CRAL-TRIO_dom_sf"/>
</dbReference>
<feature type="domain" description="CRAL-TRIO" evidence="1">
    <location>
        <begin position="150"/>
        <end position="300"/>
    </location>
</feature>
<dbReference type="PANTHER" id="PTHR10174">
    <property type="entry name" value="ALPHA-TOCOPHEROL TRANSFER PROTEIN-RELATED"/>
    <property type="match status" value="1"/>
</dbReference>
<keyword evidence="2" id="KW-1185">Reference proteome</keyword>
<protein>
    <submittedName>
        <fullName evidence="3">Alpha-tocopherol transfer protein-like isoform X1</fullName>
    </submittedName>
</protein>
<evidence type="ECO:0000313" key="2">
    <source>
        <dbReference type="Proteomes" id="UP000694924"/>
    </source>
</evidence>
<dbReference type="Pfam" id="PF00650">
    <property type="entry name" value="CRAL_TRIO"/>
    <property type="match status" value="1"/>
</dbReference>
<accession>A0ABM1I6H7</accession>
<dbReference type="PRINTS" id="PR00180">
    <property type="entry name" value="CRETINALDHBP"/>
</dbReference>
<dbReference type="InterPro" id="IPR001251">
    <property type="entry name" value="CRAL-TRIO_dom"/>
</dbReference>